<feature type="disulfide bond" evidence="11">
    <location>
        <begin position="57"/>
        <end position="86"/>
    </location>
</feature>
<comment type="catalytic activity">
    <reaction evidence="8">
        <text>N(4)-(alpha-D-Man-(1-&gt;2)-alpha-D-Man-(1-&gt;2)-alpha-D-Man-(1-&gt;3)-[alpha-D-Man-(1-&gt;3)-[alpha-D-Man-(1-&gt;2)-alpha-D-Man-(1-&gt;6)]-alpha-D-Man-(1-&gt;6)]-beta-D-Man-(1-&gt;4)-beta-D-GlcNAc-(1-&gt;4)-beta-D-GlcNAc)-L-asparaginyl-[protein] (N-glucan mannose isomer 8A1,2,3B1,3) + 3 H2O = N(4)-(alpha-D-Man-(1-&gt;3)-[alpha-D-Man-(1-&gt;3)-[alpha-D-Man-(1-&gt;6)]-alpha-D-Man-(1-&gt;6)]-beta-D-Man-(1-&gt;4)-beta-D-GlcNAc-(1-&gt;4)-beta-D-GlcNAc)-L-asparaginyl-[protein] (N-glucan mannose isomer 5A1,2) + 3 beta-D-mannose</text>
        <dbReference type="Rhea" id="RHEA:56028"/>
        <dbReference type="Rhea" id="RHEA-COMP:14358"/>
        <dbReference type="Rhea" id="RHEA-COMP:14367"/>
        <dbReference type="ChEBI" id="CHEBI:15377"/>
        <dbReference type="ChEBI" id="CHEBI:28563"/>
        <dbReference type="ChEBI" id="CHEBI:59087"/>
        <dbReference type="ChEBI" id="CHEBI:60628"/>
        <dbReference type="EC" id="3.2.1.113"/>
    </reaction>
</comment>
<dbReference type="AlphaFoldDB" id="A0AA35X488"/>
<evidence type="ECO:0000256" key="10">
    <source>
        <dbReference type="PIRSR" id="PIRSR601382-2"/>
    </source>
</evidence>
<dbReference type="InterPro" id="IPR050749">
    <property type="entry name" value="Glycosyl_Hydrolase_47"/>
</dbReference>
<evidence type="ECO:0000256" key="2">
    <source>
        <dbReference type="ARBA" id="ARBA00004922"/>
    </source>
</evidence>
<keyword evidence="5 12" id="KW-0378">Hydrolase</keyword>
<evidence type="ECO:0000256" key="9">
    <source>
        <dbReference type="ARBA" id="ARBA00048605"/>
    </source>
</evidence>
<dbReference type="Gene3D" id="1.50.10.10">
    <property type="match status" value="1"/>
</dbReference>
<dbReference type="PANTHER" id="PTHR11742">
    <property type="entry name" value="MANNOSYL-OLIGOSACCHARIDE ALPHA-1,2-MANNOSIDASE-RELATED"/>
    <property type="match status" value="1"/>
</dbReference>
<dbReference type="InterPro" id="IPR001382">
    <property type="entry name" value="Glyco_hydro_47"/>
</dbReference>
<comment type="similarity">
    <text evidence="3 12">Belongs to the glycosyl hydrolase 47 family.</text>
</comment>
<dbReference type="GO" id="GO:0005975">
    <property type="term" value="P:carbohydrate metabolic process"/>
    <property type="evidence" value="ECO:0007669"/>
    <property type="project" value="InterPro"/>
</dbReference>
<comment type="pathway">
    <text evidence="2">Protein modification; protein glycosylation.</text>
</comment>
<keyword evidence="15" id="KW-1185">Reference proteome</keyword>
<feature type="binding site" evidence="10">
    <location>
        <position position="217"/>
    </location>
    <ligand>
        <name>Ca(2+)</name>
        <dbReference type="ChEBI" id="CHEBI:29108"/>
    </ligand>
</feature>
<evidence type="ECO:0000256" key="6">
    <source>
        <dbReference type="ARBA" id="ARBA00022837"/>
    </source>
</evidence>
<evidence type="ECO:0000256" key="12">
    <source>
        <dbReference type="RuleBase" id="RU361193"/>
    </source>
</evidence>
<keyword evidence="13" id="KW-1133">Transmembrane helix</keyword>
<evidence type="ECO:0000256" key="7">
    <source>
        <dbReference type="ARBA" id="ARBA00023157"/>
    </source>
</evidence>
<evidence type="ECO:0000256" key="11">
    <source>
        <dbReference type="PIRSR" id="PIRSR601382-3"/>
    </source>
</evidence>
<dbReference type="InterPro" id="IPR012341">
    <property type="entry name" value="6hp_glycosidase-like_sf"/>
</dbReference>
<dbReference type="Pfam" id="PF01532">
    <property type="entry name" value="Glyco_hydro_47"/>
    <property type="match status" value="1"/>
</dbReference>
<evidence type="ECO:0000256" key="3">
    <source>
        <dbReference type="ARBA" id="ARBA00007658"/>
    </source>
</evidence>
<evidence type="ECO:0000313" key="14">
    <source>
        <dbReference type="EMBL" id="CAI8037212.1"/>
    </source>
</evidence>
<keyword evidence="4 10" id="KW-0479">Metal-binding</keyword>
<accession>A0AA35X488</accession>
<evidence type="ECO:0000256" key="8">
    <source>
        <dbReference type="ARBA" id="ARBA00047669"/>
    </source>
</evidence>
<proteinExistence type="inferred from homology"/>
<comment type="catalytic activity">
    <reaction evidence="9">
        <text>N(4)-(alpha-D-Man-(1-&gt;2)-alpha-D-Man-(1-&gt;2)-alpha-D-Man-(1-&gt;3)-[alpha-D-Man-(1-&gt;2)-alpha-D-Man-(1-&gt;3)-[alpha-D-Man-(1-&gt;2)-alpha-D-Man-(1-&gt;6)]-alpha-D-Man-(1-&gt;6)]-beta-D-Man-(1-&gt;4)-beta-D-GlcNAc-(1-&gt;4)-beta-D-GlcNAc)-L-asparaginyl-[protein] (N-glucan mannose isomer 9A1,2,3B1,2,3) + 4 H2O = N(4)-(alpha-D-Man-(1-&gt;3)-[alpha-D-Man-(1-&gt;3)-[alpha-D-Man-(1-&gt;6)]-alpha-D-Man-(1-&gt;6)]-beta-D-Man-(1-&gt;4)-beta-D-GlcNAc-(1-&gt;4)-beta-D-GlcNAc)-L-asparaginyl-[protein] (N-glucan mannose isomer 5A1,2) + 4 beta-D-mannose</text>
        <dbReference type="Rhea" id="RHEA:56008"/>
        <dbReference type="Rhea" id="RHEA-COMP:14356"/>
        <dbReference type="Rhea" id="RHEA-COMP:14367"/>
        <dbReference type="ChEBI" id="CHEBI:15377"/>
        <dbReference type="ChEBI" id="CHEBI:28563"/>
        <dbReference type="ChEBI" id="CHEBI:59087"/>
        <dbReference type="ChEBI" id="CHEBI:139493"/>
        <dbReference type="EC" id="3.2.1.113"/>
    </reaction>
</comment>
<evidence type="ECO:0000313" key="15">
    <source>
        <dbReference type="Proteomes" id="UP001174909"/>
    </source>
</evidence>
<keyword evidence="7 11" id="KW-1015">Disulfide bond</keyword>
<gene>
    <name evidence="14" type="ORF">GBAR_LOCUS20809</name>
</gene>
<dbReference type="EMBL" id="CASHTH010002914">
    <property type="protein sequence ID" value="CAI8037212.1"/>
    <property type="molecule type" value="Genomic_DNA"/>
</dbReference>
<keyword evidence="13" id="KW-0472">Membrane</keyword>
<comment type="caution">
    <text evidence="14">The sequence shown here is derived from an EMBL/GenBank/DDBJ whole genome shotgun (WGS) entry which is preliminary data.</text>
</comment>
<keyword evidence="12" id="KW-0326">Glycosidase</keyword>
<evidence type="ECO:0000256" key="4">
    <source>
        <dbReference type="ARBA" id="ARBA00022723"/>
    </source>
</evidence>
<keyword evidence="13" id="KW-0812">Transmembrane</keyword>
<reference evidence="14" key="1">
    <citation type="submission" date="2023-03" db="EMBL/GenBank/DDBJ databases">
        <authorList>
            <person name="Steffen K."/>
            <person name="Cardenas P."/>
        </authorList>
    </citation>
    <scope>NUCLEOTIDE SEQUENCE</scope>
</reference>
<organism evidence="14 15">
    <name type="scientific">Geodia barretti</name>
    <name type="common">Barrett's horny sponge</name>
    <dbReference type="NCBI Taxonomy" id="519541"/>
    <lineage>
        <taxon>Eukaryota</taxon>
        <taxon>Metazoa</taxon>
        <taxon>Porifera</taxon>
        <taxon>Demospongiae</taxon>
        <taxon>Heteroscleromorpha</taxon>
        <taxon>Tetractinellida</taxon>
        <taxon>Astrophorina</taxon>
        <taxon>Geodiidae</taxon>
        <taxon>Geodia</taxon>
    </lineage>
</organism>
<dbReference type="InterPro" id="IPR036026">
    <property type="entry name" value="Seven-hairpin_glycosidases"/>
</dbReference>
<dbReference type="PRINTS" id="PR00747">
    <property type="entry name" value="GLYHDRLASE47"/>
</dbReference>
<name>A0AA35X488_GEOBA</name>
<dbReference type="SUPFAM" id="SSF48225">
    <property type="entry name" value="Seven-hairpin glycosidases"/>
    <property type="match status" value="1"/>
</dbReference>
<dbReference type="PANTHER" id="PTHR11742:SF55">
    <property type="entry name" value="ENDOPLASMIC RETICULUM MANNOSYL-OLIGOSACCHARIDE 1,2-ALPHA-MANNOSIDASE"/>
    <property type="match status" value="1"/>
</dbReference>
<feature type="transmembrane region" description="Helical" evidence="13">
    <location>
        <begin position="6"/>
        <end position="26"/>
    </location>
</feature>
<dbReference type="EC" id="3.2.1.-" evidence="12"/>
<protein>
    <recommendedName>
        <fullName evidence="12">alpha-1,2-Mannosidase</fullName>
        <ecNumber evidence="12">3.2.1.-</ecNumber>
    </recommendedName>
</protein>
<comment type="cofactor">
    <cofactor evidence="1 10">
        <name>Ca(2+)</name>
        <dbReference type="ChEBI" id="CHEBI:29108"/>
    </cofactor>
</comment>
<dbReference type="GO" id="GO:0016020">
    <property type="term" value="C:membrane"/>
    <property type="evidence" value="ECO:0007669"/>
    <property type="project" value="InterPro"/>
</dbReference>
<sequence>MFCGVHVLNCALYMVLMLTSTVYTFIAIDSFRWLIWYISLDLLSPLFFLKSQDHLVCYLPGTLALGVHNGLPAKYMAIAKNLIYTCYRMYKDMPTKLSPEIVHFNTEPGAAEDLYVKPLDRHNLLRPETVESLFYLYRLTNNTKYQKWGWNILQAFNKYTRLEGGGYSSINDVTNTTHPDYRDKMESFFLGETLKYLFLLFSDDHSVISLDHWVINTEAHPLPIWGSYYWK</sequence>
<evidence type="ECO:0000256" key="5">
    <source>
        <dbReference type="ARBA" id="ARBA00022801"/>
    </source>
</evidence>
<evidence type="ECO:0000256" key="1">
    <source>
        <dbReference type="ARBA" id="ARBA00001913"/>
    </source>
</evidence>
<dbReference type="GO" id="GO:0004571">
    <property type="term" value="F:mannosyl-oligosaccharide 1,2-alpha-mannosidase activity"/>
    <property type="evidence" value="ECO:0007669"/>
    <property type="project" value="UniProtKB-EC"/>
</dbReference>
<evidence type="ECO:0000256" key="13">
    <source>
        <dbReference type="SAM" id="Phobius"/>
    </source>
</evidence>
<dbReference type="Proteomes" id="UP001174909">
    <property type="component" value="Unassembled WGS sequence"/>
</dbReference>
<keyword evidence="6 10" id="KW-0106">Calcium</keyword>
<dbReference type="GO" id="GO:0005783">
    <property type="term" value="C:endoplasmic reticulum"/>
    <property type="evidence" value="ECO:0007669"/>
    <property type="project" value="TreeGrafter"/>
</dbReference>
<dbReference type="GO" id="GO:0005509">
    <property type="term" value="F:calcium ion binding"/>
    <property type="evidence" value="ECO:0007669"/>
    <property type="project" value="InterPro"/>
</dbReference>